<evidence type="ECO:0000313" key="3">
    <source>
        <dbReference type="EMBL" id="KAF9894340.1"/>
    </source>
</evidence>
<keyword evidence="1" id="KW-0378">Hydrolase</keyword>
<dbReference type="Proteomes" id="UP001194746">
    <property type="component" value="Unassembled WGS sequence"/>
</dbReference>
<dbReference type="PRINTS" id="PR00412">
    <property type="entry name" value="EPOXHYDRLASE"/>
</dbReference>
<gene>
    <name evidence="3" type="ORF">FE257_007843</name>
</gene>
<dbReference type="SUPFAM" id="SSF53474">
    <property type="entry name" value="alpha/beta-Hydrolases"/>
    <property type="match status" value="1"/>
</dbReference>
<comment type="caution">
    <text evidence="3">The sequence shown here is derived from an EMBL/GenBank/DDBJ whole genome shotgun (WGS) entry which is preliminary data.</text>
</comment>
<dbReference type="EMBL" id="VCAU01000004">
    <property type="protein sequence ID" value="KAF9894340.1"/>
    <property type="molecule type" value="Genomic_DNA"/>
</dbReference>
<dbReference type="InterPro" id="IPR000639">
    <property type="entry name" value="Epox_hydrolase-like"/>
</dbReference>
<protein>
    <recommendedName>
        <fullName evidence="2">AB hydrolase-1 domain-containing protein</fullName>
    </recommendedName>
</protein>
<dbReference type="Gene3D" id="3.40.50.1820">
    <property type="entry name" value="alpha/beta hydrolase"/>
    <property type="match status" value="1"/>
</dbReference>
<dbReference type="PANTHER" id="PTHR42977:SF3">
    <property type="entry name" value="AB HYDROLASE-1 DOMAIN-CONTAINING PROTEIN"/>
    <property type="match status" value="1"/>
</dbReference>
<accession>A0AAD4GZ33</accession>
<dbReference type="GO" id="GO:0004301">
    <property type="term" value="F:epoxide hydrolase activity"/>
    <property type="evidence" value="ECO:0007669"/>
    <property type="project" value="TreeGrafter"/>
</dbReference>
<dbReference type="InterPro" id="IPR051340">
    <property type="entry name" value="Haloalkane_dehalogenase"/>
</dbReference>
<dbReference type="InterPro" id="IPR029058">
    <property type="entry name" value="AB_hydrolase_fold"/>
</dbReference>
<sequence>MPPTQLHTIDLPTTKTKVFYRESGPPTGPVILLLHGFPSSSHQYRNLIPLLATKYHVIAPDLPGFGFTFPPQGFSHTFANLTTTILEFLDTLHIPNFSVYMFDYGAPIGLRIALQRPHAIQALISQNGNAYEAGLDPSFWAPVRALWTSDNGPEIRAQLAEKLLSYDATKWQYEEGTREGEVVAPEAYTLDYALLQRPGSVTTQLDLLWDYQRNVELYPQFQEYFRKSQVPLLAVWGRNDRIFGPDGAEAFRTDLPGAEVHLLEAGHFAAETETEEVGRLVGGFLDRVVK</sequence>
<evidence type="ECO:0000256" key="1">
    <source>
        <dbReference type="ARBA" id="ARBA00022801"/>
    </source>
</evidence>
<dbReference type="PANTHER" id="PTHR42977">
    <property type="entry name" value="HYDROLASE-RELATED"/>
    <property type="match status" value="1"/>
</dbReference>
<name>A0AAD4GZ33_ASPNN</name>
<keyword evidence="4" id="KW-1185">Reference proteome</keyword>
<dbReference type="Pfam" id="PF00561">
    <property type="entry name" value="Abhydrolase_1"/>
    <property type="match status" value="1"/>
</dbReference>
<dbReference type="InterPro" id="IPR000073">
    <property type="entry name" value="AB_hydrolase_1"/>
</dbReference>
<evidence type="ECO:0000313" key="4">
    <source>
        <dbReference type="Proteomes" id="UP001194746"/>
    </source>
</evidence>
<feature type="domain" description="AB hydrolase-1" evidence="2">
    <location>
        <begin position="29"/>
        <end position="273"/>
    </location>
</feature>
<proteinExistence type="predicted"/>
<evidence type="ECO:0000259" key="2">
    <source>
        <dbReference type="Pfam" id="PF00561"/>
    </source>
</evidence>
<reference evidence="3" key="1">
    <citation type="journal article" date="2019" name="Beilstein J. Org. Chem.">
        <title>Nanangenines: drimane sesquiterpenoids as the dominant metabolite cohort of a novel Australian fungus, Aspergillus nanangensis.</title>
        <authorList>
            <person name="Lacey H.J."/>
            <person name="Gilchrist C.L.M."/>
            <person name="Crombie A."/>
            <person name="Kalaitzis J.A."/>
            <person name="Vuong D."/>
            <person name="Rutledge P.J."/>
            <person name="Turner P."/>
            <person name="Pitt J.I."/>
            <person name="Lacey E."/>
            <person name="Chooi Y.H."/>
            <person name="Piggott A.M."/>
        </authorList>
    </citation>
    <scope>NUCLEOTIDE SEQUENCE</scope>
    <source>
        <strain evidence="3">MST-FP2251</strain>
    </source>
</reference>
<organism evidence="3 4">
    <name type="scientific">Aspergillus nanangensis</name>
    <dbReference type="NCBI Taxonomy" id="2582783"/>
    <lineage>
        <taxon>Eukaryota</taxon>
        <taxon>Fungi</taxon>
        <taxon>Dikarya</taxon>
        <taxon>Ascomycota</taxon>
        <taxon>Pezizomycotina</taxon>
        <taxon>Eurotiomycetes</taxon>
        <taxon>Eurotiomycetidae</taxon>
        <taxon>Eurotiales</taxon>
        <taxon>Aspergillaceae</taxon>
        <taxon>Aspergillus</taxon>
        <taxon>Aspergillus subgen. Circumdati</taxon>
    </lineage>
</organism>
<dbReference type="PRINTS" id="PR00111">
    <property type="entry name" value="ABHYDROLASE"/>
</dbReference>
<reference evidence="3" key="2">
    <citation type="submission" date="2020-02" db="EMBL/GenBank/DDBJ databases">
        <authorList>
            <person name="Gilchrist C.L.M."/>
            <person name="Chooi Y.-H."/>
        </authorList>
    </citation>
    <scope>NUCLEOTIDE SEQUENCE</scope>
    <source>
        <strain evidence="3">MST-FP2251</strain>
    </source>
</reference>
<dbReference type="AlphaFoldDB" id="A0AAD4GZ33"/>